<evidence type="ECO:0000256" key="2">
    <source>
        <dbReference type="ARBA" id="ARBA00016013"/>
    </source>
</evidence>
<dbReference type="AlphaFoldDB" id="A0A225SY34"/>
<comment type="function">
    <text evidence="4 5">Required for flagellar hook formation. May act as a scaffolding protein.</text>
</comment>
<feature type="region of interest" description="Disordered" evidence="6">
    <location>
        <begin position="9"/>
        <end position="32"/>
    </location>
</feature>
<feature type="domain" description="FlgD/Vpr Ig-like" evidence="7">
    <location>
        <begin position="127"/>
        <end position="197"/>
    </location>
</feature>
<keyword evidence="9" id="KW-0282">Flagellum</keyword>
<accession>A0A225SY34</accession>
<gene>
    <name evidence="9" type="ORF">CEJ45_02980</name>
</gene>
<feature type="domain" description="FlgD Tudor-like" evidence="8">
    <location>
        <begin position="91"/>
        <end position="236"/>
    </location>
</feature>
<evidence type="ECO:0000313" key="10">
    <source>
        <dbReference type="Proteomes" id="UP000214747"/>
    </source>
</evidence>
<protein>
    <recommendedName>
        <fullName evidence="2 5">Basal-body rod modification protein FlgD</fullName>
    </recommendedName>
</protein>
<organism evidence="9 10">
    <name type="scientific">Herbaspirillum aquaticum</name>
    <dbReference type="NCBI Taxonomy" id="568783"/>
    <lineage>
        <taxon>Bacteria</taxon>
        <taxon>Pseudomonadati</taxon>
        <taxon>Pseudomonadota</taxon>
        <taxon>Betaproteobacteria</taxon>
        <taxon>Burkholderiales</taxon>
        <taxon>Oxalobacteraceae</taxon>
        <taxon>Herbaspirillum</taxon>
    </lineage>
</organism>
<dbReference type="EMBL" id="NJGV01000002">
    <property type="protein sequence ID" value="OWY36189.1"/>
    <property type="molecule type" value="Genomic_DNA"/>
</dbReference>
<evidence type="ECO:0000256" key="3">
    <source>
        <dbReference type="ARBA" id="ARBA00022795"/>
    </source>
</evidence>
<dbReference type="InterPro" id="IPR005648">
    <property type="entry name" value="FlgD"/>
</dbReference>
<dbReference type="Gene3D" id="2.60.40.4070">
    <property type="match status" value="1"/>
</dbReference>
<evidence type="ECO:0000259" key="7">
    <source>
        <dbReference type="Pfam" id="PF13860"/>
    </source>
</evidence>
<name>A0A225SY34_9BURK</name>
<dbReference type="GO" id="GO:0044781">
    <property type="term" value="P:bacterial-type flagellum organization"/>
    <property type="evidence" value="ECO:0007669"/>
    <property type="project" value="UniProtKB-UniRule"/>
</dbReference>
<dbReference type="Pfam" id="PF13861">
    <property type="entry name" value="FLgD_tudor"/>
    <property type="match status" value="1"/>
</dbReference>
<dbReference type="Pfam" id="PF03963">
    <property type="entry name" value="FlgD"/>
    <property type="match status" value="1"/>
</dbReference>
<dbReference type="RefSeq" id="WP_088753743.1">
    <property type="nucleotide sequence ID" value="NZ_JARJFG010000032.1"/>
</dbReference>
<dbReference type="InterPro" id="IPR025963">
    <property type="entry name" value="FLgD_Tudor"/>
</dbReference>
<feature type="compositionally biased region" description="Low complexity" evidence="6">
    <location>
        <begin position="16"/>
        <end position="31"/>
    </location>
</feature>
<evidence type="ECO:0000259" key="8">
    <source>
        <dbReference type="Pfam" id="PF13861"/>
    </source>
</evidence>
<evidence type="ECO:0000256" key="5">
    <source>
        <dbReference type="RuleBase" id="RU362076"/>
    </source>
</evidence>
<dbReference type="Proteomes" id="UP000214747">
    <property type="component" value="Unassembled WGS sequence"/>
</dbReference>
<evidence type="ECO:0000256" key="4">
    <source>
        <dbReference type="ARBA" id="ARBA00024746"/>
    </source>
</evidence>
<keyword evidence="10" id="KW-1185">Reference proteome</keyword>
<evidence type="ECO:0000313" key="9">
    <source>
        <dbReference type="EMBL" id="OWY36189.1"/>
    </source>
</evidence>
<comment type="similarity">
    <text evidence="1 5">Belongs to the FlgD family.</text>
</comment>
<dbReference type="InterPro" id="IPR025965">
    <property type="entry name" value="FlgD/Vpr_Ig-like"/>
</dbReference>
<comment type="caution">
    <text evidence="9">The sequence shown here is derived from an EMBL/GenBank/DDBJ whole genome shotgun (WGS) entry which is preliminary data.</text>
</comment>
<dbReference type="Gene3D" id="2.30.30.910">
    <property type="match status" value="1"/>
</dbReference>
<keyword evidence="9" id="KW-0966">Cell projection</keyword>
<evidence type="ECO:0000256" key="1">
    <source>
        <dbReference type="ARBA" id="ARBA00010577"/>
    </source>
</evidence>
<keyword evidence="3 5" id="KW-1005">Bacterial flagellum biogenesis</keyword>
<evidence type="ECO:0000256" key="6">
    <source>
        <dbReference type="SAM" id="MobiDB-lite"/>
    </source>
</evidence>
<keyword evidence="9" id="KW-0969">Cilium</keyword>
<dbReference type="Pfam" id="PF13860">
    <property type="entry name" value="FlgD_ig"/>
    <property type="match status" value="1"/>
</dbReference>
<sequence>MAIVSNDLLSAMNGTSSSSSTSNSSSLDNNSPDAIQNRFLTLLIAQMKNQDPSNPMDNSQLTTQMAQLSTVSGISQLNNSLSTLMSNLNSSQALSTANMIGHSVLAPGNSIQLTSDTTKDADGKETTSQKAVFGVNLSGTASSVVVTIKDSTGAVVHTTDLGTQAAGVVPVIWDGSNDTGGKVADGNYTFTVSASNNGTAVSASTLSFGTVSSVSTASDGVKLNVTNVGTIKPTDVVQIL</sequence>
<proteinExistence type="inferred from homology"/>
<reference evidence="9 10" key="1">
    <citation type="journal article" date="2010" name="Int. J. Syst. Evol. Microbiol.">
        <title>Reclassification of Herbaspirillum putei as a later heterotypic synonym of Herbaspirillum huttiense, with the description of H. huttiense subsp. huttiense subsp. nov. and H. huttiense subsp. putei subsp. nov., comb. nov., and description of Herbaspirillum aquaticum sp. nov.</title>
        <authorList>
            <person name="Dobritsa A.P."/>
            <person name="Reddy M.C."/>
            <person name="Samadpour M."/>
        </authorList>
    </citation>
    <scope>NUCLEOTIDE SEQUENCE [LARGE SCALE GENOMIC DNA]</scope>
    <source>
        <strain evidence="9 10">IEH 4430</strain>
    </source>
</reference>